<dbReference type="PANTHER" id="PTHR13618">
    <property type="entry name" value="LEUCINE ZIPPER CONTAINING TRANSCRIPTION FACTOR LZF1"/>
    <property type="match status" value="1"/>
</dbReference>
<accession>A0A6A6W5M7</accession>
<dbReference type="InterPro" id="IPR028241">
    <property type="entry name" value="RAVE2/Rogdi"/>
</dbReference>
<organism evidence="1 2">
    <name type="scientific">Pseudovirgaria hyperparasitica</name>
    <dbReference type="NCBI Taxonomy" id="470096"/>
    <lineage>
        <taxon>Eukaryota</taxon>
        <taxon>Fungi</taxon>
        <taxon>Dikarya</taxon>
        <taxon>Ascomycota</taxon>
        <taxon>Pezizomycotina</taxon>
        <taxon>Dothideomycetes</taxon>
        <taxon>Dothideomycetes incertae sedis</taxon>
        <taxon>Acrospermales</taxon>
        <taxon>Acrospermaceae</taxon>
        <taxon>Pseudovirgaria</taxon>
    </lineage>
</organism>
<protein>
    <recommendedName>
        <fullName evidence="3">RAVE subunit 2/Rogdi</fullName>
    </recommendedName>
</protein>
<keyword evidence="2" id="KW-1185">Reference proteome</keyword>
<reference evidence="1" key="1">
    <citation type="journal article" date="2020" name="Stud. Mycol.">
        <title>101 Dothideomycetes genomes: a test case for predicting lifestyles and emergence of pathogens.</title>
        <authorList>
            <person name="Haridas S."/>
            <person name="Albert R."/>
            <person name="Binder M."/>
            <person name="Bloem J."/>
            <person name="Labutti K."/>
            <person name="Salamov A."/>
            <person name="Andreopoulos B."/>
            <person name="Baker S."/>
            <person name="Barry K."/>
            <person name="Bills G."/>
            <person name="Bluhm B."/>
            <person name="Cannon C."/>
            <person name="Castanera R."/>
            <person name="Culley D."/>
            <person name="Daum C."/>
            <person name="Ezra D."/>
            <person name="Gonzalez J."/>
            <person name="Henrissat B."/>
            <person name="Kuo A."/>
            <person name="Liang C."/>
            <person name="Lipzen A."/>
            <person name="Lutzoni F."/>
            <person name="Magnuson J."/>
            <person name="Mondo S."/>
            <person name="Nolan M."/>
            <person name="Ohm R."/>
            <person name="Pangilinan J."/>
            <person name="Park H.-J."/>
            <person name="Ramirez L."/>
            <person name="Alfaro M."/>
            <person name="Sun H."/>
            <person name="Tritt A."/>
            <person name="Yoshinaga Y."/>
            <person name="Zwiers L.-H."/>
            <person name="Turgeon B."/>
            <person name="Goodwin S."/>
            <person name="Spatafora J."/>
            <person name="Crous P."/>
            <person name="Grigoriev I."/>
        </authorList>
    </citation>
    <scope>NUCLEOTIDE SEQUENCE</scope>
    <source>
        <strain evidence="1">CBS 121739</strain>
    </source>
</reference>
<dbReference type="GeneID" id="54482339"/>
<evidence type="ECO:0000313" key="2">
    <source>
        <dbReference type="Proteomes" id="UP000799437"/>
    </source>
</evidence>
<name>A0A6A6W5M7_9PEZI</name>
<dbReference type="Proteomes" id="UP000799437">
    <property type="component" value="Unassembled WGS sequence"/>
</dbReference>
<sequence length="300" mass="32734">MSTAVWPPIPPDQLLQEEAASQTRELEWLLGELQETLQALKAGLEECAALLAPSEFGATLVLSTVKSETLKGFITREGTRIVKGDVKLRVPSLPPPRGSATYDLTISTLPSSPTLTVPQLVSARTLINTCLDIIDVSTWTGDAMNANFISGQLRLLHDNLQEARHNLKGSPDVIPEWNETSVLPNIFTPPLPANVAFHLYVSDAAILVEIRTLEPAPEEPQSGFSLRGTLAAALGSSRVPLHDEVHRTFEYRHQKVCVKEKVRVESQDPSLISAMAKLSALEHTVSRGRLALSIVMDDVD</sequence>
<dbReference type="EMBL" id="ML996573">
    <property type="protein sequence ID" value="KAF2757334.1"/>
    <property type="molecule type" value="Genomic_DNA"/>
</dbReference>
<evidence type="ECO:0008006" key="3">
    <source>
        <dbReference type="Google" id="ProtNLM"/>
    </source>
</evidence>
<gene>
    <name evidence="1" type="ORF">EJ05DRAFT_386686</name>
</gene>
<dbReference type="AlphaFoldDB" id="A0A6A6W5M7"/>
<dbReference type="PANTHER" id="PTHR13618:SF1">
    <property type="entry name" value="PROTEIN ROGDI HOMOLOG"/>
    <property type="match status" value="1"/>
</dbReference>
<proteinExistence type="predicted"/>
<dbReference type="GO" id="GO:0043291">
    <property type="term" value="C:RAVE complex"/>
    <property type="evidence" value="ECO:0007669"/>
    <property type="project" value="TreeGrafter"/>
</dbReference>
<dbReference type="OrthoDB" id="66510at2759"/>
<dbReference type="RefSeq" id="XP_033599785.1">
    <property type="nucleotide sequence ID" value="XM_033741285.1"/>
</dbReference>
<dbReference type="Pfam" id="PF10259">
    <property type="entry name" value="Rogdi_lz"/>
    <property type="match status" value="1"/>
</dbReference>
<evidence type="ECO:0000313" key="1">
    <source>
        <dbReference type="EMBL" id="KAF2757334.1"/>
    </source>
</evidence>